<dbReference type="AlphaFoldDB" id="A0AAV2Q7R3"/>
<dbReference type="GO" id="GO:0031146">
    <property type="term" value="P:SCF-dependent proteasomal ubiquitin-dependent protein catabolic process"/>
    <property type="evidence" value="ECO:0007669"/>
    <property type="project" value="TreeGrafter"/>
</dbReference>
<organism evidence="1 2">
    <name type="scientific">Meganyctiphanes norvegica</name>
    <name type="common">Northern krill</name>
    <name type="synonym">Thysanopoda norvegica</name>
    <dbReference type="NCBI Taxonomy" id="48144"/>
    <lineage>
        <taxon>Eukaryota</taxon>
        <taxon>Metazoa</taxon>
        <taxon>Ecdysozoa</taxon>
        <taxon>Arthropoda</taxon>
        <taxon>Crustacea</taxon>
        <taxon>Multicrustacea</taxon>
        <taxon>Malacostraca</taxon>
        <taxon>Eumalacostraca</taxon>
        <taxon>Eucarida</taxon>
        <taxon>Euphausiacea</taxon>
        <taxon>Euphausiidae</taxon>
        <taxon>Meganyctiphanes</taxon>
    </lineage>
</organism>
<evidence type="ECO:0000313" key="2">
    <source>
        <dbReference type="Proteomes" id="UP001497623"/>
    </source>
</evidence>
<dbReference type="GO" id="GO:0019005">
    <property type="term" value="C:SCF ubiquitin ligase complex"/>
    <property type="evidence" value="ECO:0007669"/>
    <property type="project" value="TreeGrafter"/>
</dbReference>
<dbReference type="PANTHER" id="PTHR13318">
    <property type="entry name" value="PARTNER OF PAIRED, ISOFORM B-RELATED"/>
    <property type="match status" value="1"/>
</dbReference>
<keyword evidence="2" id="KW-1185">Reference proteome</keyword>
<reference evidence="1 2" key="1">
    <citation type="submission" date="2024-05" db="EMBL/GenBank/DDBJ databases">
        <authorList>
            <person name="Wallberg A."/>
        </authorList>
    </citation>
    <scope>NUCLEOTIDE SEQUENCE [LARGE SCALE GENOMIC DNA]</scope>
</reference>
<gene>
    <name evidence="1" type="ORF">MNOR_LOCUS9609</name>
</gene>
<proteinExistence type="predicted"/>
<dbReference type="InterPro" id="IPR032675">
    <property type="entry name" value="LRR_dom_sf"/>
</dbReference>
<accession>A0AAV2Q7R3</accession>
<dbReference type="EMBL" id="CAXKWB010004680">
    <property type="protein sequence ID" value="CAL4074810.1"/>
    <property type="molecule type" value="Genomic_DNA"/>
</dbReference>
<comment type="caution">
    <text evidence="1">The sequence shown here is derived from an EMBL/GenBank/DDBJ whole genome shotgun (WGS) entry which is preliminary data.</text>
</comment>
<name>A0AAV2Q7R3_MEGNR</name>
<dbReference type="Gene3D" id="3.80.10.10">
    <property type="entry name" value="Ribonuclease Inhibitor"/>
    <property type="match status" value="2"/>
</dbReference>
<protein>
    <submittedName>
        <fullName evidence="1">Uncharacterized protein</fullName>
    </submittedName>
</protein>
<evidence type="ECO:0000313" key="1">
    <source>
        <dbReference type="EMBL" id="CAL4074810.1"/>
    </source>
</evidence>
<sequence>MPLRIQPSSLQQSCMYTIGKNFALICYGAREKKQMSAMIMNDSYKAVEGPFKQMPGSLLSSIISFYMQNNLSDRRWHLHLLIQPQLNCIKLSHHDDVLSALKMLITRCKSLTHLDLGFLNNVDPAILMQLVPTLRNIQVLKLNHSIILDQACDEIGKHCPHIVELDISHTYITDNGLQVFDCAGEWGLTMDDVYGNKTKKLQLRVLNSTNNYISPESFDVAVTLCPYIQNVTLSNAYIENELLYKIMAFDNLCHLRLTNSDNLTLDFQEGVLPILLIKGHQLLTLLLVKFISIDIRVIGECCPCLENLALDMIGCYEEIMYPRENLFTQLKALEIWTDITVDTLNGVILKQILSYSQDIRTLLVSSSVHFNDNILFDIWMDNPMRKLARITLDKCPNISGALLNCLLDMENDLTLIRARNCSCITRDNKINLKKRIKDENCDCYFEWYNYEG</sequence>
<dbReference type="Proteomes" id="UP001497623">
    <property type="component" value="Unassembled WGS sequence"/>
</dbReference>
<dbReference type="SUPFAM" id="SSF52047">
    <property type="entry name" value="RNI-like"/>
    <property type="match status" value="1"/>
</dbReference>